<dbReference type="CDD" id="cd00067">
    <property type="entry name" value="GAL4"/>
    <property type="match status" value="1"/>
</dbReference>
<keyword evidence="9" id="KW-1185">Reference proteome</keyword>
<dbReference type="SMART" id="SM00906">
    <property type="entry name" value="Fungal_trans"/>
    <property type="match status" value="1"/>
</dbReference>
<dbReference type="AlphaFoldDB" id="A0A0F8WS11"/>
<dbReference type="Pfam" id="PF04082">
    <property type="entry name" value="Fungal_trans"/>
    <property type="match status" value="1"/>
</dbReference>
<keyword evidence="5" id="KW-0804">Transcription</keyword>
<reference evidence="8 9" key="1">
    <citation type="submission" date="2015-02" db="EMBL/GenBank/DDBJ databases">
        <title>Draft Genome Sequences of Two Closely-Related Aflatoxigenic Aspergillus Species Obtained from the Cote d'Ivoire.</title>
        <authorList>
            <person name="Moore G.G."/>
            <person name="Beltz S.B."/>
            <person name="Mack B.M."/>
        </authorList>
    </citation>
    <scope>NUCLEOTIDE SEQUENCE [LARGE SCALE GENOMIC DNA]</scope>
    <source>
        <strain evidence="8 9">SRRC1468</strain>
    </source>
</reference>
<dbReference type="GO" id="GO:0000981">
    <property type="term" value="F:DNA-binding transcription factor activity, RNA polymerase II-specific"/>
    <property type="evidence" value="ECO:0007669"/>
    <property type="project" value="InterPro"/>
</dbReference>
<evidence type="ECO:0000256" key="4">
    <source>
        <dbReference type="ARBA" id="ARBA00023125"/>
    </source>
</evidence>
<dbReference type="STRING" id="308745.A0A0F8WS11"/>
<dbReference type="SMART" id="SM00066">
    <property type="entry name" value="GAL4"/>
    <property type="match status" value="1"/>
</dbReference>
<dbReference type="GO" id="GO:0006351">
    <property type="term" value="P:DNA-templated transcription"/>
    <property type="evidence" value="ECO:0007669"/>
    <property type="project" value="InterPro"/>
</dbReference>
<dbReference type="InterPro" id="IPR036864">
    <property type="entry name" value="Zn2-C6_fun-type_DNA-bd_sf"/>
</dbReference>
<evidence type="ECO:0000313" key="9">
    <source>
        <dbReference type="Proteomes" id="UP000034291"/>
    </source>
</evidence>
<dbReference type="GO" id="GO:0008270">
    <property type="term" value="F:zinc ion binding"/>
    <property type="evidence" value="ECO:0007669"/>
    <property type="project" value="InterPro"/>
</dbReference>
<dbReference type="SUPFAM" id="SSF57701">
    <property type="entry name" value="Zn2/Cys6 DNA-binding domain"/>
    <property type="match status" value="1"/>
</dbReference>
<name>A0A0F8WS11_9EURO</name>
<dbReference type="CDD" id="cd12148">
    <property type="entry name" value="fungal_TF_MHR"/>
    <property type="match status" value="1"/>
</dbReference>
<sequence length="705" mass="79638">MSALQPEPQQQHTQAARSPRVLACILCQQRKVKCNRKFPCTNCVKSKAQCVPADQVPRRRKRRFPEKELLDRLRQYETLLRQNDIQFEPLHKDPTGDNEPPNARVGAAIADAQPDNEGEADWSSPSAATVQEDRRYEAKNFWNIIKQTSPESDNSDFSSDEIDEKTVKSAWDQVYGNNDPLFGSRKTAVDLSALHPQPAQIFRLWQIYLDNVNPLLKVTHTPTLQGQIIEAISNQGEIKSTLETLMFSIYCVSILSISPEDCDMLLGTPKQELLSKYQFACQQALINCGFLRSDNRDCLVAFFLYLVSIRPATDPRSLASMLGIAMRMAHRMGLHSEASCARYPPLEAEMRRRLWWSLVIFDNRIGEMVDYRNTSLTPLWDCRIPLNVNDFDLRPEMKESPVAQAQSTEALFVVLRSAMGDFVRQSPSHLDFSCPAMKPLARGSQQNPASDTGDLGSLEATLEDTYLQFCNPEIPLHLISIWMTRGYLAKCRLVEYYSRHSSGPQTEEHRDMAISHAIRTLECDINIMSSPLTKGYQWLLHFHFPFPAFIHILHDLRRRPLSKYAEYAWDIMSEVFAIRAMVLRLSPNLFFKTFKRLVLLGWEARETALIQLGKSPVPPTIVTAVMEKAAQHAANSDPDTTVAGTNMDNTGPVGSTPIDYAATSFPGGEDICAGVDPWMSLSMAELAPGNVEGDQEDWFAMNWTV</sequence>
<proteinExistence type="predicted"/>
<dbReference type="PANTHER" id="PTHR31001:SF45">
    <property type="entry name" value="ZN(II)2CYS6 TRANSCRIPTION FACTOR (EUROFUNG)"/>
    <property type="match status" value="1"/>
</dbReference>
<dbReference type="InterPro" id="IPR001138">
    <property type="entry name" value="Zn2Cys6_DnaBD"/>
</dbReference>
<dbReference type="GO" id="GO:0005634">
    <property type="term" value="C:nucleus"/>
    <property type="evidence" value="ECO:0007669"/>
    <property type="project" value="UniProtKB-SubCell"/>
</dbReference>
<keyword evidence="6" id="KW-0539">Nucleus</keyword>
<evidence type="ECO:0000256" key="3">
    <source>
        <dbReference type="ARBA" id="ARBA00023015"/>
    </source>
</evidence>
<comment type="subcellular location">
    <subcellularLocation>
        <location evidence="1">Nucleus</location>
    </subcellularLocation>
</comment>
<evidence type="ECO:0000256" key="6">
    <source>
        <dbReference type="ARBA" id="ARBA00023242"/>
    </source>
</evidence>
<keyword evidence="2" id="KW-0479">Metal-binding</keyword>
<evidence type="ECO:0000256" key="5">
    <source>
        <dbReference type="ARBA" id="ARBA00023163"/>
    </source>
</evidence>
<dbReference type="EMBL" id="JZBS01002018">
    <property type="protein sequence ID" value="KKK20445.1"/>
    <property type="molecule type" value="Genomic_DNA"/>
</dbReference>
<evidence type="ECO:0000256" key="2">
    <source>
        <dbReference type="ARBA" id="ARBA00022723"/>
    </source>
</evidence>
<evidence type="ECO:0000256" key="1">
    <source>
        <dbReference type="ARBA" id="ARBA00004123"/>
    </source>
</evidence>
<keyword evidence="4" id="KW-0238">DNA-binding</keyword>
<gene>
    <name evidence="8" type="ORF">ARAM_002913</name>
</gene>
<dbReference type="Proteomes" id="UP000034291">
    <property type="component" value="Unassembled WGS sequence"/>
</dbReference>
<dbReference type="PANTHER" id="PTHR31001">
    <property type="entry name" value="UNCHARACTERIZED TRANSCRIPTIONAL REGULATORY PROTEIN"/>
    <property type="match status" value="1"/>
</dbReference>
<dbReference type="InterPro" id="IPR007219">
    <property type="entry name" value="XnlR_reg_dom"/>
</dbReference>
<dbReference type="Gene3D" id="4.10.240.10">
    <property type="entry name" value="Zn(2)-C6 fungal-type DNA-binding domain"/>
    <property type="match status" value="1"/>
</dbReference>
<dbReference type="GO" id="GO:0003677">
    <property type="term" value="F:DNA binding"/>
    <property type="evidence" value="ECO:0007669"/>
    <property type="project" value="UniProtKB-KW"/>
</dbReference>
<feature type="domain" description="Zn(2)-C6 fungal-type" evidence="7">
    <location>
        <begin position="23"/>
        <end position="51"/>
    </location>
</feature>
<dbReference type="Pfam" id="PF00172">
    <property type="entry name" value="Zn_clus"/>
    <property type="match status" value="1"/>
</dbReference>
<dbReference type="PROSITE" id="PS50048">
    <property type="entry name" value="ZN2_CY6_FUNGAL_2"/>
    <property type="match status" value="1"/>
</dbReference>
<dbReference type="OrthoDB" id="2269373at2759"/>
<dbReference type="InterPro" id="IPR050613">
    <property type="entry name" value="Sec_Metabolite_Reg"/>
</dbReference>
<evidence type="ECO:0000259" key="7">
    <source>
        <dbReference type="PROSITE" id="PS50048"/>
    </source>
</evidence>
<protein>
    <recommendedName>
        <fullName evidence="7">Zn(2)-C6 fungal-type domain-containing protein</fullName>
    </recommendedName>
</protein>
<comment type="caution">
    <text evidence="8">The sequence shown here is derived from an EMBL/GenBank/DDBJ whole genome shotgun (WGS) entry which is preliminary data.</text>
</comment>
<organism evidence="8 9">
    <name type="scientific">Aspergillus rambellii</name>
    <dbReference type="NCBI Taxonomy" id="308745"/>
    <lineage>
        <taxon>Eukaryota</taxon>
        <taxon>Fungi</taxon>
        <taxon>Dikarya</taxon>
        <taxon>Ascomycota</taxon>
        <taxon>Pezizomycotina</taxon>
        <taxon>Eurotiomycetes</taxon>
        <taxon>Eurotiomycetidae</taxon>
        <taxon>Eurotiales</taxon>
        <taxon>Aspergillaceae</taxon>
        <taxon>Aspergillus</taxon>
        <taxon>Aspergillus subgen. Nidulantes</taxon>
    </lineage>
</organism>
<keyword evidence="3" id="KW-0805">Transcription regulation</keyword>
<evidence type="ECO:0000313" key="8">
    <source>
        <dbReference type="EMBL" id="KKK20445.1"/>
    </source>
</evidence>
<accession>A0A0F8WS11</accession>